<dbReference type="STRING" id="1416779.SAMN05444409_0754"/>
<reference evidence="3" key="1">
    <citation type="submission" date="2016-11" db="EMBL/GenBank/DDBJ databases">
        <authorList>
            <person name="Varghese N."/>
            <person name="Submissions S."/>
        </authorList>
    </citation>
    <scope>NUCLEOTIDE SEQUENCE [LARGE SCALE GENOMIC DNA]</scope>
    <source>
        <strain evidence="3">DSM 27623</strain>
    </source>
</reference>
<gene>
    <name evidence="2" type="ORF">SAMN05444409_0754</name>
</gene>
<feature type="chain" id="PRO_5013337415" description="Lipoprotein" evidence="1">
    <location>
        <begin position="22"/>
        <end position="267"/>
    </location>
</feature>
<keyword evidence="3" id="KW-1185">Reference proteome</keyword>
<evidence type="ECO:0000313" key="3">
    <source>
        <dbReference type="Proteomes" id="UP000185207"/>
    </source>
</evidence>
<feature type="signal peptide" evidence="1">
    <location>
        <begin position="1"/>
        <end position="21"/>
    </location>
</feature>
<dbReference type="AlphaFoldDB" id="A0A1N6ENP5"/>
<dbReference type="EMBL" id="FSRK01000001">
    <property type="protein sequence ID" value="SIN84656.1"/>
    <property type="molecule type" value="Genomic_DNA"/>
</dbReference>
<evidence type="ECO:0008006" key="4">
    <source>
        <dbReference type="Google" id="ProtNLM"/>
    </source>
</evidence>
<proteinExistence type="predicted"/>
<keyword evidence="1" id="KW-0732">Signal</keyword>
<sequence length="267" mass="29815">MKSFKIIFLILLVSLTYNCNSNDEEQTDTDFNNSVGKGTFTFKGKNYTGTCSVIPLSDDQEAPIYTGFQWFMTIRDDAADASASIGMFPQDESGTFGIAHHPEMRDNRDGIIRIGNTSYEVRFGKITKTGKYKFKIQGSAYADLSRIPIPFSAEGEIQDLTKNFNYTYTNPYPTGKGMVSFYTNKPLNNDTLNIVVWKNSTLSNFRNYAGYITYDQGSEYKCGESECFYFETPGTFSYQAIGKSGLPVASGNFNVSSNACNTVLINR</sequence>
<name>A0A1N6ENP5_9FLAO</name>
<accession>A0A1N6ENP5</accession>
<dbReference type="Proteomes" id="UP000185207">
    <property type="component" value="Unassembled WGS sequence"/>
</dbReference>
<organism evidence="2 3">
    <name type="scientific">Epilithonimonas zeae</name>
    <dbReference type="NCBI Taxonomy" id="1416779"/>
    <lineage>
        <taxon>Bacteria</taxon>
        <taxon>Pseudomonadati</taxon>
        <taxon>Bacteroidota</taxon>
        <taxon>Flavobacteriia</taxon>
        <taxon>Flavobacteriales</taxon>
        <taxon>Weeksellaceae</taxon>
        <taxon>Chryseobacterium group</taxon>
        <taxon>Epilithonimonas</taxon>
    </lineage>
</organism>
<evidence type="ECO:0000256" key="1">
    <source>
        <dbReference type="SAM" id="SignalP"/>
    </source>
</evidence>
<evidence type="ECO:0000313" key="2">
    <source>
        <dbReference type="EMBL" id="SIN84656.1"/>
    </source>
</evidence>
<protein>
    <recommendedName>
        <fullName evidence="4">Lipoprotein</fullName>
    </recommendedName>
</protein>